<gene>
    <name evidence="2" type="ORF">D4764_14G0008790</name>
</gene>
<reference evidence="2 3" key="1">
    <citation type="submission" date="2019-04" db="EMBL/GenBank/DDBJ databases">
        <title>Chromosome genome assembly for Takifugu flavidus.</title>
        <authorList>
            <person name="Xiao S."/>
        </authorList>
    </citation>
    <scope>NUCLEOTIDE SEQUENCE [LARGE SCALE GENOMIC DNA]</scope>
    <source>
        <strain evidence="2">HTHZ2018</strain>
        <tissue evidence="2">Muscle</tissue>
    </source>
</reference>
<dbReference type="EMBL" id="RHFK02000006">
    <property type="protein sequence ID" value="TWW74876.1"/>
    <property type="molecule type" value="Genomic_DNA"/>
</dbReference>
<dbReference type="InterPro" id="IPR016186">
    <property type="entry name" value="C-type_lectin-like/link_sf"/>
</dbReference>
<proteinExistence type="predicted"/>
<organism evidence="2 3">
    <name type="scientific">Takifugu flavidus</name>
    <name type="common">sansaifugu</name>
    <dbReference type="NCBI Taxonomy" id="433684"/>
    <lineage>
        <taxon>Eukaryota</taxon>
        <taxon>Metazoa</taxon>
        <taxon>Chordata</taxon>
        <taxon>Craniata</taxon>
        <taxon>Vertebrata</taxon>
        <taxon>Euteleostomi</taxon>
        <taxon>Actinopterygii</taxon>
        <taxon>Neopterygii</taxon>
        <taxon>Teleostei</taxon>
        <taxon>Neoteleostei</taxon>
        <taxon>Acanthomorphata</taxon>
        <taxon>Eupercaria</taxon>
        <taxon>Tetraodontiformes</taxon>
        <taxon>Tetradontoidea</taxon>
        <taxon>Tetraodontidae</taxon>
        <taxon>Takifugu</taxon>
    </lineage>
</organism>
<evidence type="ECO:0000313" key="3">
    <source>
        <dbReference type="Proteomes" id="UP000324091"/>
    </source>
</evidence>
<dbReference type="InterPro" id="IPR001304">
    <property type="entry name" value="C-type_lectin-like"/>
</dbReference>
<dbReference type="PANTHER" id="PTHR22803">
    <property type="entry name" value="MANNOSE, PHOSPHOLIPASE, LECTIN RECEPTOR RELATED"/>
    <property type="match status" value="1"/>
</dbReference>
<dbReference type="Pfam" id="PF00059">
    <property type="entry name" value="Lectin_C"/>
    <property type="match status" value="1"/>
</dbReference>
<dbReference type="Proteomes" id="UP000324091">
    <property type="component" value="Chromosome 14"/>
</dbReference>
<keyword evidence="3" id="KW-1185">Reference proteome</keyword>
<dbReference type="AlphaFoldDB" id="A0A5C6P6V2"/>
<comment type="caution">
    <text evidence="2">The sequence shown here is derived from an EMBL/GenBank/DDBJ whole genome shotgun (WGS) entry which is preliminary data.</text>
</comment>
<evidence type="ECO:0000259" key="1">
    <source>
        <dbReference type="PROSITE" id="PS50041"/>
    </source>
</evidence>
<dbReference type="SUPFAM" id="SSF56436">
    <property type="entry name" value="C-type lectin-like"/>
    <property type="match status" value="1"/>
</dbReference>
<name>A0A5C6P6V2_9TELE</name>
<dbReference type="InterPro" id="IPR016187">
    <property type="entry name" value="CTDL_fold"/>
</dbReference>
<dbReference type="Gene3D" id="3.10.100.10">
    <property type="entry name" value="Mannose-Binding Protein A, subunit A"/>
    <property type="match status" value="1"/>
</dbReference>
<feature type="domain" description="C-type lectin" evidence="1">
    <location>
        <begin position="81"/>
        <end position="186"/>
    </location>
</feature>
<protein>
    <recommendedName>
        <fullName evidence="1">C-type lectin domain-containing protein</fullName>
    </recommendedName>
</protein>
<dbReference type="SMART" id="SM00034">
    <property type="entry name" value="CLECT"/>
    <property type="match status" value="1"/>
</dbReference>
<evidence type="ECO:0000313" key="2">
    <source>
        <dbReference type="EMBL" id="TWW74876.1"/>
    </source>
</evidence>
<feature type="non-terminal residue" evidence="2">
    <location>
        <position position="196"/>
    </location>
</feature>
<accession>A0A5C6P6V2</accession>
<dbReference type="InterPro" id="IPR050111">
    <property type="entry name" value="C-type_lectin/snaclec_domain"/>
</dbReference>
<sequence length="196" mass="22415">MGDINLSVSDEPFESAEEDKVEVVIEEPPVNTAPRCRISYEAVRTSSWIIVFFESTAGFIWNFCNRTTFECEWCPPDWIMHDSRCYFMANDTRTWESAKEECKQYEGYLPIVLTAEDQVVLSKMATEIGKENNIGVWIGLRYETMEGSFSWVSGEKLTSNDSFWQPGKANMTTYDMSRGGQECVAIVPSKNDTEED</sequence>
<dbReference type="PROSITE" id="PS50041">
    <property type="entry name" value="C_TYPE_LECTIN_2"/>
    <property type="match status" value="1"/>
</dbReference>